<organism evidence="2 3">
    <name type="scientific">Peredibacter starrii</name>
    <dbReference type="NCBI Taxonomy" id="28202"/>
    <lineage>
        <taxon>Bacteria</taxon>
        <taxon>Pseudomonadati</taxon>
        <taxon>Bdellovibrionota</taxon>
        <taxon>Bacteriovoracia</taxon>
        <taxon>Bacteriovoracales</taxon>
        <taxon>Bacteriovoracaceae</taxon>
        <taxon>Peredibacter</taxon>
    </lineage>
</organism>
<keyword evidence="1" id="KW-0732">Signal</keyword>
<feature type="signal peptide" evidence="1">
    <location>
        <begin position="1"/>
        <end position="18"/>
    </location>
</feature>
<sequence>MKKYLVAVTLLASMSAFADPILDCDKNALGAALEVSPVAQITEASVEGDLEIYTVELEGRTAVLSFNRDCDFWDMEVSEQ</sequence>
<proteinExistence type="predicted"/>
<reference evidence="2 3" key="1">
    <citation type="submission" date="2023-11" db="EMBL/GenBank/DDBJ databases">
        <title>Peredibacter starrii A3.12.</title>
        <authorList>
            <person name="Mitchell R.J."/>
        </authorList>
    </citation>
    <scope>NUCLEOTIDE SEQUENCE [LARGE SCALE GENOMIC DNA]</scope>
    <source>
        <strain evidence="2 3">A3.12</strain>
    </source>
</reference>
<dbReference type="KEGG" id="psti:SOO65_10940"/>
<evidence type="ECO:0000256" key="1">
    <source>
        <dbReference type="SAM" id="SignalP"/>
    </source>
</evidence>
<dbReference type="RefSeq" id="WP_321389470.1">
    <property type="nucleotide sequence ID" value="NZ_CP139487.1"/>
</dbReference>
<feature type="chain" id="PRO_5043971295" evidence="1">
    <location>
        <begin position="19"/>
        <end position="80"/>
    </location>
</feature>
<name>A0AAX4HIZ4_9BACT</name>
<accession>A0AAX4HIZ4</accession>
<dbReference type="Proteomes" id="UP001324634">
    <property type="component" value="Chromosome"/>
</dbReference>
<gene>
    <name evidence="2" type="ORF">SOO65_10940</name>
</gene>
<dbReference type="AlphaFoldDB" id="A0AAX4HIZ4"/>
<protein>
    <submittedName>
        <fullName evidence="2">Uncharacterized protein</fullName>
    </submittedName>
</protein>
<dbReference type="EMBL" id="CP139487">
    <property type="protein sequence ID" value="WPU63200.1"/>
    <property type="molecule type" value="Genomic_DNA"/>
</dbReference>
<evidence type="ECO:0000313" key="2">
    <source>
        <dbReference type="EMBL" id="WPU63200.1"/>
    </source>
</evidence>
<evidence type="ECO:0000313" key="3">
    <source>
        <dbReference type="Proteomes" id="UP001324634"/>
    </source>
</evidence>
<keyword evidence="3" id="KW-1185">Reference proteome</keyword>